<dbReference type="Proteomes" id="UP001501705">
    <property type="component" value="Unassembled WGS sequence"/>
</dbReference>
<dbReference type="Gene3D" id="3.30.460.10">
    <property type="entry name" value="Beta Polymerase, domain 2"/>
    <property type="match status" value="1"/>
</dbReference>
<feature type="compositionally biased region" description="Basic and acidic residues" evidence="1">
    <location>
        <begin position="102"/>
        <end position="116"/>
    </location>
</feature>
<name>A0ABP4Q9G4_9ACTN</name>
<dbReference type="SUPFAM" id="SSF81301">
    <property type="entry name" value="Nucleotidyltransferase"/>
    <property type="match status" value="1"/>
</dbReference>
<dbReference type="InterPro" id="IPR043519">
    <property type="entry name" value="NT_sf"/>
</dbReference>
<feature type="region of interest" description="Disordered" evidence="1">
    <location>
        <begin position="1"/>
        <end position="138"/>
    </location>
</feature>
<comment type="caution">
    <text evidence="2">The sequence shown here is derived from an EMBL/GenBank/DDBJ whole genome shotgun (WGS) entry which is preliminary data.</text>
</comment>
<keyword evidence="3" id="KW-1185">Reference proteome</keyword>
<accession>A0ABP4Q9G4</accession>
<organism evidence="2 3">
    <name type="scientific">Kribbella hippodromi</name>
    <dbReference type="NCBI Taxonomy" id="434347"/>
    <lineage>
        <taxon>Bacteria</taxon>
        <taxon>Bacillati</taxon>
        <taxon>Actinomycetota</taxon>
        <taxon>Actinomycetes</taxon>
        <taxon>Propionibacteriales</taxon>
        <taxon>Kribbellaceae</taxon>
        <taxon>Kribbella</taxon>
    </lineage>
</organism>
<evidence type="ECO:0000313" key="3">
    <source>
        <dbReference type="Proteomes" id="UP001501705"/>
    </source>
</evidence>
<sequence length="457" mass="50760">MTELTPRHQDEPAKPETQAPLELSEPAPDKERATPADSDDTTARLQYMPKLDRVEAAEPRSPTEARPIPASLSHREPETEAIAVPVERPADSRSQTPPPDEAVQKPREEPDSERAAARPVDVDSGGTGAAQATTDVGADDRAVAIREVREALNERHPDVAGVVTRLVDDKDHPLDVVERLRDPERRSTAIATLRELADERTLESQGLEEFRAEHPGRGPLFRPVPYELNNHDDGRSRKAAYVADCKASEPARVVGPQPSDDERELVSDYARRLSDDVMPQVWLEVGALSRGVEGIRSIRAKDADGLHDKVARMAGGAGEREARPEYQVGDVIDAVGARITVSDTERLEQLLSDIKDRFGVGDGGRILELENMYASPKAHNPSYRTVPLIVAVEVDRRPYTFELQLCTWRSSIASDLEHNTVYKPYIRPAQAEQEKVRRMQAEAAALDQNETRRRWHG</sequence>
<dbReference type="EMBL" id="BAAAPH010000035">
    <property type="protein sequence ID" value="GAA1604732.1"/>
    <property type="molecule type" value="Genomic_DNA"/>
</dbReference>
<feature type="compositionally biased region" description="Basic and acidic residues" evidence="1">
    <location>
        <begin position="1"/>
        <end position="14"/>
    </location>
</feature>
<evidence type="ECO:0008006" key="4">
    <source>
        <dbReference type="Google" id="ProtNLM"/>
    </source>
</evidence>
<proteinExistence type="predicted"/>
<reference evidence="3" key="1">
    <citation type="journal article" date="2019" name="Int. J. Syst. Evol. Microbiol.">
        <title>The Global Catalogue of Microorganisms (GCM) 10K type strain sequencing project: providing services to taxonomists for standard genome sequencing and annotation.</title>
        <authorList>
            <consortium name="The Broad Institute Genomics Platform"/>
            <consortium name="The Broad Institute Genome Sequencing Center for Infectious Disease"/>
            <person name="Wu L."/>
            <person name="Ma J."/>
        </authorList>
    </citation>
    <scope>NUCLEOTIDE SEQUENCE [LARGE SCALE GENOMIC DNA]</scope>
    <source>
        <strain evidence="3">JCM 15572</strain>
    </source>
</reference>
<protein>
    <recommendedName>
        <fullName evidence="4">RelA/SpoT domain-containing protein</fullName>
    </recommendedName>
</protein>
<evidence type="ECO:0000256" key="1">
    <source>
        <dbReference type="SAM" id="MobiDB-lite"/>
    </source>
</evidence>
<gene>
    <name evidence="2" type="ORF">GCM10009804_71230</name>
</gene>
<feature type="compositionally biased region" description="Basic and acidic residues" evidence="1">
    <location>
        <begin position="50"/>
        <end position="63"/>
    </location>
</feature>
<evidence type="ECO:0000313" key="2">
    <source>
        <dbReference type="EMBL" id="GAA1604732.1"/>
    </source>
</evidence>